<keyword evidence="3" id="KW-0804">Transcription</keyword>
<gene>
    <name evidence="6" type="ORF">FZO89_10300</name>
</gene>
<dbReference type="Gene3D" id="1.10.10.60">
    <property type="entry name" value="Homeodomain-like"/>
    <property type="match status" value="2"/>
</dbReference>
<dbReference type="InterPro" id="IPR009057">
    <property type="entry name" value="Homeodomain-like_sf"/>
</dbReference>
<dbReference type="InterPro" id="IPR032783">
    <property type="entry name" value="AraC_lig"/>
</dbReference>
<evidence type="ECO:0000256" key="3">
    <source>
        <dbReference type="ARBA" id="ARBA00023163"/>
    </source>
</evidence>
<dbReference type="PANTHER" id="PTHR46796:SF7">
    <property type="entry name" value="ARAC FAMILY TRANSCRIPTIONAL REGULATOR"/>
    <property type="match status" value="1"/>
</dbReference>
<protein>
    <submittedName>
        <fullName evidence="6">AraC family transcriptional regulator</fullName>
    </submittedName>
</protein>
<dbReference type="PROSITE" id="PS01124">
    <property type="entry name" value="HTH_ARAC_FAMILY_2"/>
    <property type="match status" value="1"/>
</dbReference>
<dbReference type="SMART" id="SM00342">
    <property type="entry name" value="HTH_ARAC"/>
    <property type="match status" value="1"/>
</dbReference>
<reference evidence="6 7" key="1">
    <citation type="submission" date="2019-08" db="EMBL/GenBank/DDBJ databases">
        <title>Luteimonas viscosus sp. nov., isolated from soil of a sunflower field.</title>
        <authorList>
            <person name="Jianli Z."/>
            <person name="Ying Z."/>
        </authorList>
    </citation>
    <scope>NUCLEOTIDE SEQUENCE [LARGE SCALE GENOMIC DNA]</scope>
    <source>
        <strain evidence="6 7">XBU10</strain>
    </source>
</reference>
<dbReference type="GO" id="GO:0003700">
    <property type="term" value="F:DNA-binding transcription factor activity"/>
    <property type="evidence" value="ECO:0007669"/>
    <property type="project" value="InterPro"/>
</dbReference>
<comment type="caution">
    <text evidence="6">The sequence shown here is derived from an EMBL/GenBank/DDBJ whole genome shotgun (WGS) entry which is preliminary data.</text>
</comment>
<proteinExistence type="predicted"/>
<dbReference type="Pfam" id="PF12852">
    <property type="entry name" value="Cupin_6"/>
    <property type="match status" value="1"/>
</dbReference>
<accession>A0A5D4XRD0</accession>
<keyword evidence="2" id="KW-0238">DNA-binding</keyword>
<dbReference type="SUPFAM" id="SSF46689">
    <property type="entry name" value="Homeodomain-like"/>
    <property type="match status" value="2"/>
</dbReference>
<keyword evidence="7" id="KW-1185">Reference proteome</keyword>
<dbReference type="EMBL" id="VTFT01000001">
    <property type="protein sequence ID" value="TYT26614.1"/>
    <property type="molecule type" value="Genomic_DNA"/>
</dbReference>
<dbReference type="PANTHER" id="PTHR46796">
    <property type="entry name" value="HTH-TYPE TRANSCRIPTIONAL ACTIVATOR RHAS-RELATED"/>
    <property type="match status" value="1"/>
</dbReference>
<evidence type="ECO:0000256" key="1">
    <source>
        <dbReference type="ARBA" id="ARBA00023015"/>
    </source>
</evidence>
<evidence type="ECO:0000313" key="6">
    <source>
        <dbReference type="EMBL" id="TYT26614.1"/>
    </source>
</evidence>
<dbReference type="OrthoDB" id="9783876at2"/>
<dbReference type="InterPro" id="IPR018060">
    <property type="entry name" value="HTH_AraC"/>
</dbReference>
<dbReference type="Proteomes" id="UP000324973">
    <property type="component" value="Unassembled WGS sequence"/>
</dbReference>
<feature type="domain" description="HTH araC/xylS-type" evidence="5">
    <location>
        <begin position="212"/>
        <end position="310"/>
    </location>
</feature>
<dbReference type="InterPro" id="IPR050204">
    <property type="entry name" value="AraC_XylS_family_regulators"/>
</dbReference>
<evidence type="ECO:0000256" key="4">
    <source>
        <dbReference type="SAM" id="MobiDB-lite"/>
    </source>
</evidence>
<dbReference type="AlphaFoldDB" id="A0A5D4XRD0"/>
<evidence type="ECO:0000259" key="5">
    <source>
        <dbReference type="PROSITE" id="PS01124"/>
    </source>
</evidence>
<keyword evidence="1" id="KW-0805">Transcription regulation</keyword>
<sequence>MFEHPHLFSERPGMSDPLSQVVALLRPRAVFANVVSGRGRWAVRYAEYGRPSFCIMLGGRCRLAVDGHPPLAIEAGDFILLPATPAFTLSSDDPPAPVSRDPHALPSDGSEVRYGEAGGTPDMRSLGGAFVFDRADPALLVSLLPGVVHVRDATRPSQLVAMVAGETTQPRPGSEAALSRLAELLLIEAMRATTAGDAPPGLLRGLGDERLAIALSLMHAHIERPWTVAQLARAAALSRSSFYERFTRTVGIAPMEYLLAWRMQVARQLLRQGGSRAAQIAERVGYASASAFSVAFRRHVGLAPGAYVRAQVAAS</sequence>
<name>A0A5D4XRD0_9GAMM</name>
<feature type="region of interest" description="Disordered" evidence="4">
    <location>
        <begin position="90"/>
        <end position="118"/>
    </location>
</feature>
<dbReference type="Pfam" id="PF12833">
    <property type="entry name" value="HTH_18"/>
    <property type="match status" value="1"/>
</dbReference>
<evidence type="ECO:0000313" key="7">
    <source>
        <dbReference type="Proteomes" id="UP000324973"/>
    </source>
</evidence>
<organism evidence="6 7">
    <name type="scientific">Luteimonas viscosa</name>
    <dbReference type="NCBI Taxonomy" id="1132694"/>
    <lineage>
        <taxon>Bacteria</taxon>
        <taxon>Pseudomonadati</taxon>
        <taxon>Pseudomonadota</taxon>
        <taxon>Gammaproteobacteria</taxon>
        <taxon>Lysobacterales</taxon>
        <taxon>Lysobacteraceae</taxon>
        <taxon>Luteimonas</taxon>
    </lineage>
</organism>
<evidence type="ECO:0000256" key="2">
    <source>
        <dbReference type="ARBA" id="ARBA00023125"/>
    </source>
</evidence>
<dbReference type="GO" id="GO:0043565">
    <property type="term" value="F:sequence-specific DNA binding"/>
    <property type="evidence" value="ECO:0007669"/>
    <property type="project" value="InterPro"/>
</dbReference>